<reference evidence="1" key="2">
    <citation type="submission" date="2020-11" db="EMBL/GenBank/DDBJ databases">
        <authorList>
            <person name="McCartney M.A."/>
            <person name="Auch B."/>
            <person name="Kono T."/>
            <person name="Mallez S."/>
            <person name="Becker A."/>
            <person name="Gohl D.M."/>
            <person name="Silverstein K.A.T."/>
            <person name="Koren S."/>
            <person name="Bechman K.B."/>
            <person name="Herman A."/>
            <person name="Abrahante J.E."/>
            <person name="Garbe J."/>
        </authorList>
    </citation>
    <scope>NUCLEOTIDE SEQUENCE</scope>
    <source>
        <strain evidence="1">Duluth1</strain>
        <tissue evidence="1">Whole animal</tissue>
    </source>
</reference>
<sequence>MGLADCLSRFPLENQDEKTIDEELMVLKLDTLSSSNHDKIARATQADEQFQVLSKVIIRGWPETKCEVPVEAVLFLGLPR</sequence>
<comment type="caution">
    <text evidence="1">The sequence shown here is derived from an EMBL/GenBank/DDBJ whole genome shotgun (WGS) entry which is preliminary data.</text>
</comment>
<dbReference type="EMBL" id="JAIWYP010000009">
    <property type="protein sequence ID" value="KAH3774215.1"/>
    <property type="molecule type" value="Genomic_DNA"/>
</dbReference>
<keyword evidence="2" id="KW-1185">Reference proteome</keyword>
<evidence type="ECO:0000313" key="1">
    <source>
        <dbReference type="EMBL" id="KAH3774215.1"/>
    </source>
</evidence>
<proteinExistence type="predicted"/>
<organism evidence="1 2">
    <name type="scientific">Dreissena polymorpha</name>
    <name type="common">Zebra mussel</name>
    <name type="synonym">Mytilus polymorpha</name>
    <dbReference type="NCBI Taxonomy" id="45954"/>
    <lineage>
        <taxon>Eukaryota</taxon>
        <taxon>Metazoa</taxon>
        <taxon>Spiralia</taxon>
        <taxon>Lophotrochozoa</taxon>
        <taxon>Mollusca</taxon>
        <taxon>Bivalvia</taxon>
        <taxon>Autobranchia</taxon>
        <taxon>Heteroconchia</taxon>
        <taxon>Euheterodonta</taxon>
        <taxon>Imparidentia</taxon>
        <taxon>Neoheterodontei</taxon>
        <taxon>Myida</taxon>
        <taxon>Dreissenoidea</taxon>
        <taxon>Dreissenidae</taxon>
        <taxon>Dreissena</taxon>
    </lineage>
</organism>
<gene>
    <name evidence="1" type="ORF">DPMN_175590</name>
</gene>
<protein>
    <submittedName>
        <fullName evidence="1">Uncharacterized protein</fullName>
    </submittedName>
</protein>
<reference evidence="1" key="1">
    <citation type="journal article" date="2019" name="bioRxiv">
        <title>The Genome of the Zebra Mussel, Dreissena polymorpha: A Resource for Invasive Species Research.</title>
        <authorList>
            <person name="McCartney M.A."/>
            <person name="Auch B."/>
            <person name="Kono T."/>
            <person name="Mallez S."/>
            <person name="Zhang Y."/>
            <person name="Obille A."/>
            <person name="Becker A."/>
            <person name="Abrahante J.E."/>
            <person name="Garbe J."/>
            <person name="Badalamenti J.P."/>
            <person name="Herman A."/>
            <person name="Mangelson H."/>
            <person name="Liachko I."/>
            <person name="Sullivan S."/>
            <person name="Sone E.D."/>
            <person name="Koren S."/>
            <person name="Silverstein K.A.T."/>
            <person name="Beckman K.B."/>
            <person name="Gohl D.M."/>
        </authorList>
    </citation>
    <scope>NUCLEOTIDE SEQUENCE</scope>
    <source>
        <strain evidence="1">Duluth1</strain>
        <tissue evidence="1">Whole animal</tissue>
    </source>
</reference>
<accession>A0A9D4IHE4</accession>
<dbReference type="AlphaFoldDB" id="A0A9D4IHE4"/>
<evidence type="ECO:0000313" key="2">
    <source>
        <dbReference type="Proteomes" id="UP000828390"/>
    </source>
</evidence>
<dbReference type="Proteomes" id="UP000828390">
    <property type="component" value="Unassembled WGS sequence"/>
</dbReference>
<name>A0A9D4IHE4_DREPO</name>